<protein>
    <recommendedName>
        <fullName evidence="3">Pirin N-terminal domain-containing protein</fullName>
    </recommendedName>
</protein>
<evidence type="ECO:0000259" key="3">
    <source>
        <dbReference type="Pfam" id="PF02678"/>
    </source>
</evidence>
<dbReference type="PANTHER" id="PTHR43212">
    <property type="entry name" value="QUERCETIN 2,3-DIOXYGENASE"/>
    <property type="match status" value="1"/>
</dbReference>
<evidence type="ECO:0000256" key="2">
    <source>
        <dbReference type="RuleBase" id="RU003457"/>
    </source>
</evidence>
<sequence length="262" mass="27209">MVFTVFRSDDRAVTTTDWLTSRHCFSFGDNYDPSNTHFGALLAVNDEVVAPGAGFDLHTHQESEIVTWVVSGTLVHRDSAGHSGVLYPGLVQRMSAGTGVEHSERNDAWPGLAGSGTEPVRYIQMWLMPDRHGLAPSYAQADVRERLAAGGLVPIASGDADGDAAISVANSAATLYAARLRPGEAVEVPGSRFTHLFVVDGQIGVGEIGVGEIGVDESGVLGPGDAVRAVDSAPLSIRASTDGDAEVLVWSMAAGLGGGQAG</sequence>
<proteinExistence type="inferred from homology"/>
<gene>
    <name evidence="4" type="ORF">GTC6_14534</name>
</gene>
<evidence type="ECO:0000313" key="4">
    <source>
        <dbReference type="EMBL" id="EON32028.1"/>
    </source>
</evidence>
<dbReference type="InterPro" id="IPR003829">
    <property type="entry name" value="Pirin_N_dom"/>
</dbReference>
<feature type="domain" description="Pirin N-terminal" evidence="3">
    <location>
        <begin position="10"/>
        <end position="127"/>
    </location>
</feature>
<dbReference type="RefSeq" id="WP_010843314.1">
    <property type="nucleotide sequence ID" value="NZ_AQPW01000017.1"/>
</dbReference>
<accession>R7Y7L9</accession>
<reference evidence="4 5" key="1">
    <citation type="journal article" date="2013" name="Genome Announc.">
        <title>Draft Genome Sequence of a Benzothiophene-Desulfurizing Bacterium, Gordona terrae Strain C-6.</title>
        <authorList>
            <person name="Wang W."/>
            <person name="Ma T."/>
            <person name="Ren Y."/>
            <person name="Li G."/>
        </authorList>
    </citation>
    <scope>NUCLEOTIDE SEQUENCE [LARGE SCALE GENOMIC DNA]</scope>
    <source>
        <strain evidence="4 5">C-6</strain>
    </source>
</reference>
<comment type="similarity">
    <text evidence="1 2">Belongs to the pirin family.</text>
</comment>
<dbReference type="AlphaFoldDB" id="R7Y7L9"/>
<dbReference type="InterPro" id="IPR011051">
    <property type="entry name" value="RmlC_Cupin_sf"/>
</dbReference>
<dbReference type="PANTHER" id="PTHR43212:SF3">
    <property type="entry name" value="QUERCETIN 2,3-DIOXYGENASE"/>
    <property type="match status" value="1"/>
</dbReference>
<dbReference type="OrthoDB" id="321327at2"/>
<dbReference type="Pfam" id="PF02678">
    <property type="entry name" value="Pirin"/>
    <property type="match status" value="1"/>
</dbReference>
<dbReference type="EMBL" id="AQPW01000017">
    <property type="protein sequence ID" value="EON32028.1"/>
    <property type="molecule type" value="Genomic_DNA"/>
</dbReference>
<dbReference type="Proteomes" id="UP000013569">
    <property type="component" value="Unassembled WGS sequence"/>
</dbReference>
<comment type="caution">
    <text evidence="4">The sequence shown here is derived from an EMBL/GenBank/DDBJ whole genome shotgun (WGS) entry which is preliminary data.</text>
</comment>
<dbReference type="Gene3D" id="2.60.120.10">
    <property type="entry name" value="Jelly Rolls"/>
    <property type="match status" value="2"/>
</dbReference>
<dbReference type="CDD" id="cd02910">
    <property type="entry name" value="cupin_Yhhw_N"/>
    <property type="match status" value="1"/>
</dbReference>
<dbReference type="InterPro" id="IPR014710">
    <property type="entry name" value="RmlC-like_jellyroll"/>
</dbReference>
<name>R7Y7L9_9ACTN</name>
<evidence type="ECO:0000313" key="5">
    <source>
        <dbReference type="Proteomes" id="UP000013569"/>
    </source>
</evidence>
<evidence type="ECO:0000256" key="1">
    <source>
        <dbReference type="ARBA" id="ARBA00008416"/>
    </source>
</evidence>
<dbReference type="SUPFAM" id="SSF51182">
    <property type="entry name" value="RmlC-like cupins"/>
    <property type="match status" value="1"/>
</dbReference>
<organism evidence="4 5">
    <name type="scientific">Gordonia terrae C-6</name>
    <dbReference type="NCBI Taxonomy" id="1316928"/>
    <lineage>
        <taxon>Bacteria</taxon>
        <taxon>Bacillati</taxon>
        <taxon>Actinomycetota</taxon>
        <taxon>Actinomycetes</taxon>
        <taxon>Mycobacteriales</taxon>
        <taxon>Gordoniaceae</taxon>
        <taxon>Gordonia</taxon>
    </lineage>
</organism>
<dbReference type="InterPro" id="IPR012093">
    <property type="entry name" value="Pirin"/>
</dbReference>
<dbReference type="PATRIC" id="fig|1316928.3.peg.2932"/>